<evidence type="ECO:0000256" key="4">
    <source>
        <dbReference type="ARBA" id="ARBA00012229"/>
    </source>
</evidence>
<dbReference type="Pfam" id="PF00042">
    <property type="entry name" value="Globin"/>
    <property type="match status" value="1"/>
</dbReference>
<keyword evidence="5" id="KW-0001">2Fe-2S</keyword>
<keyword evidence="11" id="KW-0813">Transport</keyword>
<dbReference type="GO" id="GO:0051537">
    <property type="term" value="F:2 iron, 2 sulfur cluster binding"/>
    <property type="evidence" value="ECO:0007669"/>
    <property type="project" value="UniProtKB-KW"/>
</dbReference>
<dbReference type="RefSeq" id="WP_188586950.1">
    <property type="nucleotide sequence ID" value="NZ_BMGC01000018.1"/>
</dbReference>
<accession>A0A916T9V4</accession>
<keyword evidence="6" id="KW-0521">NADP</keyword>
<keyword evidence="11" id="KW-0479">Metal-binding</keyword>
<evidence type="ECO:0000256" key="8">
    <source>
        <dbReference type="ARBA" id="ARBA00023027"/>
    </source>
</evidence>
<dbReference type="Gene3D" id="3.40.50.80">
    <property type="entry name" value="Nucleotide-binding domain of ferredoxin-NADP reductase (FNR) module"/>
    <property type="match status" value="1"/>
</dbReference>
<dbReference type="Pfam" id="PF00970">
    <property type="entry name" value="FAD_binding_6"/>
    <property type="match status" value="1"/>
</dbReference>
<dbReference type="Gene3D" id="1.10.490.10">
    <property type="entry name" value="Globins"/>
    <property type="match status" value="1"/>
</dbReference>
<comment type="similarity">
    <text evidence="11">Belongs to the globin family.</text>
</comment>
<comment type="catalytic activity">
    <reaction evidence="9">
        <text>2 nitric oxide + NADH + 2 O2 = 2 nitrate + NAD(+) + H(+)</text>
        <dbReference type="Rhea" id="RHEA:19469"/>
        <dbReference type="ChEBI" id="CHEBI:15378"/>
        <dbReference type="ChEBI" id="CHEBI:15379"/>
        <dbReference type="ChEBI" id="CHEBI:16480"/>
        <dbReference type="ChEBI" id="CHEBI:17632"/>
        <dbReference type="ChEBI" id="CHEBI:57540"/>
        <dbReference type="ChEBI" id="CHEBI:57945"/>
        <dbReference type="EC" id="1.14.12.17"/>
    </reaction>
</comment>
<evidence type="ECO:0000256" key="9">
    <source>
        <dbReference type="ARBA" id="ARBA00048649"/>
    </source>
</evidence>
<evidence type="ECO:0000259" key="12">
    <source>
        <dbReference type="PROSITE" id="PS01033"/>
    </source>
</evidence>
<dbReference type="InterPro" id="IPR017938">
    <property type="entry name" value="Riboflavin_synthase-like_b-brl"/>
</dbReference>
<evidence type="ECO:0000259" key="13">
    <source>
        <dbReference type="PROSITE" id="PS51384"/>
    </source>
</evidence>
<feature type="domain" description="FAD-binding FR-type" evidence="13">
    <location>
        <begin position="142"/>
        <end position="247"/>
    </location>
</feature>
<comment type="similarity">
    <text evidence="3">In the C-terminal section; belongs to the flavoprotein pyridine nucleotide cytochrome reductase family.</text>
</comment>
<reference evidence="14" key="2">
    <citation type="submission" date="2020-09" db="EMBL/GenBank/DDBJ databases">
        <authorList>
            <person name="Sun Q."/>
            <person name="Zhou Y."/>
        </authorList>
    </citation>
    <scope>NUCLEOTIDE SEQUENCE</scope>
    <source>
        <strain evidence="14">CGMCC 1.12827</strain>
    </source>
</reference>
<dbReference type="Pfam" id="PF00175">
    <property type="entry name" value="NAD_binding_1"/>
    <property type="match status" value="1"/>
</dbReference>
<proteinExistence type="inferred from homology"/>
<keyword evidence="15" id="KW-1185">Reference proteome</keyword>
<keyword evidence="11" id="KW-0408">Iron</keyword>
<dbReference type="InterPro" id="IPR017927">
    <property type="entry name" value="FAD-bd_FR_type"/>
</dbReference>
<dbReference type="GO" id="GO:0019825">
    <property type="term" value="F:oxygen binding"/>
    <property type="evidence" value="ECO:0007669"/>
    <property type="project" value="InterPro"/>
</dbReference>
<evidence type="ECO:0000256" key="7">
    <source>
        <dbReference type="ARBA" id="ARBA00023014"/>
    </source>
</evidence>
<dbReference type="InterPro" id="IPR012292">
    <property type="entry name" value="Globin/Proto"/>
</dbReference>
<dbReference type="GO" id="GO:0008941">
    <property type="term" value="F:nitric oxide dioxygenase NAD(P)H activity"/>
    <property type="evidence" value="ECO:0007669"/>
    <property type="project" value="UniProtKB-EC"/>
</dbReference>
<sequence length="397" mass="43602">MTTHAHTEIVVLRDHLRAGSHDFVDGVYMRLFAAHPELRALFPANLEQTRRSFGLVLDHVLTAIADETDPTELVEFLGRLARDHRKYGLTDVHYTWMYEALMAQWPQLLGSAWTPEVAASAQHSMLLLTGVMRGAALSAQGPAWVSATVVETYRVSRDAAVIRLIADAPLLHRAGQYVEVSIQQWPTSWQMLSPATPPNPAGQLEFHVQRASGQEGAGSEVTGSIVTETRPGDVWRLAQAHGALHIKPHRPVIMIAEGAAAAPLRAMVFEMAMRADSPLTWFFYCGRHPGDLFDLETLTAVAATNPWLRVIAVTEHRENPWWLEDRPTPDDLGVAWRDGIGVEAVLQTGSEPGDHVADHQALIAGSAEMMAATRARLIAAGLPARYIQLDPLCAEGR</sequence>
<evidence type="ECO:0000256" key="2">
    <source>
        <dbReference type="ARBA" id="ARBA00001974"/>
    </source>
</evidence>
<dbReference type="CDD" id="cd19753">
    <property type="entry name" value="Mb-like_oxidoreductase"/>
    <property type="match status" value="1"/>
</dbReference>
<dbReference type="GO" id="GO:0020037">
    <property type="term" value="F:heme binding"/>
    <property type="evidence" value="ECO:0007669"/>
    <property type="project" value="InterPro"/>
</dbReference>
<dbReference type="GO" id="GO:0005344">
    <property type="term" value="F:oxygen carrier activity"/>
    <property type="evidence" value="ECO:0007669"/>
    <property type="project" value="UniProtKB-KW"/>
</dbReference>
<feature type="domain" description="Globin" evidence="12">
    <location>
        <begin position="1"/>
        <end position="137"/>
    </location>
</feature>
<dbReference type="InterPro" id="IPR009050">
    <property type="entry name" value="Globin-like_sf"/>
</dbReference>
<comment type="cofactor">
    <cofactor evidence="1">
        <name>heme b</name>
        <dbReference type="ChEBI" id="CHEBI:60344"/>
    </cofactor>
</comment>
<dbReference type="InterPro" id="IPR008333">
    <property type="entry name" value="Cbr1-like_FAD-bd_dom"/>
</dbReference>
<evidence type="ECO:0000313" key="14">
    <source>
        <dbReference type="EMBL" id="GGB36232.1"/>
    </source>
</evidence>
<dbReference type="InterPro" id="IPR001433">
    <property type="entry name" value="OxRdtase_FAD/NAD-bd"/>
</dbReference>
<evidence type="ECO:0000256" key="1">
    <source>
        <dbReference type="ARBA" id="ARBA00001970"/>
    </source>
</evidence>
<evidence type="ECO:0000256" key="3">
    <source>
        <dbReference type="ARBA" id="ARBA00006401"/>
    </source>
</evidence>
<dbReference type="InterPro" id="IPR039261">
    <property type="entry name" value="FNR_nucleotide-bd"/>
</dbReference>
<dbReference type="PANTHER" id="PTHR47354:SF5">
    <property type="entry name" value="PROTEIN RFBI"/>
    <property type="match status" value="1"/>
</dbReference>
<dbReference type="InterPro" id="IPR050415">
    <property type="entry name" value="MRET"/>
</dbReference>
<evidence type="ECO:0000256" key="11">
    <source>
        <dbReference type="RuleBase" id="RU000356"/>
    </source>
</evidence>
<dbReference type="SUPFAM" id="SSF63380">
    <property type="entry name" value="Riboflavin synthase domain-like"/>
    <property type="match status" value="1"/>
</dbReference>
<dbReference type="AlphaFoldDB" id="A0A916T9V4"/>
<comment type="catalytic activity">
    <reaction evidence="10">
        <text>2 nitric oxide + NADPH + 2 O2 = 2 nitrate + NADP(+) + H(+)</text>
        <dbReference type="Rhea" id="RHEA:19465"/>
        <dbReference type="ChEBI" id="CHEBI:15378"/>
        <dbReference type="ChEBI" id="CHEBI:15379"/>
        <dbReference type="ChEBI" id="CHEBI:16480"/>
        <dbReference type="ChEBI" id="CHEBI:17632"/>
        <dbReference type="ChEBI" id="CHEBI:57783"/>
        <dbReference type="ChEBI" id="CHEBI:58349"/>
        <dbReference type="EC" id="1.14.12.17"/>
    </reaction>
</comment>
<dbReference type="PROSITE" id="PS01033">
    <property type="entry name" value="GLOBIN"/>
    <property type="match status" value="1"/>
</dbReference>
<dbReference type="InterPro" id="IPR000971">
    <property type="entry name" value="Globin"/>
</dbReference>
<comment type="cofactor">
    <cofactor evidence="2">
        <name>FAD</name>
        <dbReference type="ChEBI" id="CHEBI:57692"/>
    </cofactor>
</comment>
<evidence type="ECO:0000256" key="6">
    <source>
        <dbReference type="ARBA" id="ARBA00022857"/>
    </source>
</evidence>
<dbReference type="EMBL" id="BMGC01000018">
    <property type="protein sequence ID" value="GGB36232.1"/>
    <property type="molecule type" value="Genomic_DNA"/>
</dbReference>
<protein>
    <recommendedName>
        <fullName evidence="4">nitric oxide dioxygenase</fullName>
        <ecNumber evidence="4">1.14.12.17</ecNumber>
    </recommendedName>
</protein>
<dbReference type="SUPFAM" id="SSF52343">
    <property type="entry name" value="Ferredoxin reductase-like, C-terminal NADP-linked domain"/>
    <property type="match status" value="1"/>
</dbReference>
<keyword evidence="11" id="KW-0561">Oxygen transport</keyword>
<reference evidence="14" key="1">
    <citation type="journal article" date="2014" name="Int. J. Syst. Evol. Microbiol.">
        <title>Complete genome sequence of Corynebacterium casei LMG S-19264T (=DSM 44701T), isolated from a smear-ripened cheese.</title>
        <authorList>
            <consortium name="US DOE Joint Genome Institute (JGI-PGF)"/>
            <person name="Walter F."/>
            <person name="Albersmeier A."/>
            <person name="Kalinowski J."/>
            <person name="Ruckert C."/>
        </authorList>
    </citation>
    <scope>NUCLEOTIDE SEQUENCE</scope>
    <source>
        <strain evidence="14">CGMCC 1.12827</strain>
    </source>
</reference>
<evidence type="ECO:0000256" key="5">
    <source>
        <dbReference type="ARBA" id="ARBA00022714"/>
    </source>
</evidence>
<dbReference type="EC" id="1.14.12.17" evidence="4"/>
<dbReference type="PROSITE" id="PS51384">
    <property type="entry name" value="FAD_FR"/>
    <property type="match status" value="1"/>
</dbReference>
<evidence type="ECO:0000256" key="10">
    <source>
        <dbReference type="ARBA" id="ARBA00049433"/>
    </source>
</evidence>
<name>A0A916T9V4_9ACTN</name>
<organism evidence="14 15">
    <name type="scientific">Gordonia jinhuaensis</name>
    <dbReference type="NCBI Taxonomy" id="1517702"/>
    <lineage>
        <taxon>Bacteria</taxon>
        <taxon>Bacillati</taxon>
        <taxon>Actinomycetota</taxon>
        <taxon>Actinomycetes</taxon>
        <taxon>Mycobacteriales</taxon>
        <taxon>Gordoniaceae</taxon>
        <taxon>Gordonia</taxon>
    </lineage>
</organism>
<dbReference type="PANTHER" id="PTHR47354">
    <property type="entry name" value="NADH OXIDOREDUCTASE HCR"/>
    <property type="match status" value="1"/>
</dbReference>
<keyword evidence="8" id="KW-0520">NAD</keyword>
<comment type="caution">
    <text evidence="14">The sequence shown here is derived from an EMBL/GenBank/DDBJ whole genome shotgun (WGS) entry which is preliminary data.</text>
</comment>
<dbReference type="SUPFAM" id="SSF46458">
    <property type="entry name" value="Globin-like"/>
    <property type="match status" value="1"/>
</dbReference>
<dbReference type="Proteomes" id="UP000621454">
    <property type="component" value="Unassembled WGS sequence"/>
</dbReference>
<gene>
    <name evidence="14" type="ORF">GCM10011489_25270</name>
</gene>
<keyword evidence="7" id="KW-0411">Iron-sulfur</keyword>
<dbReference type="Gene3D" id="2.40.30.10">
    <property type="entry name" value="Translation factors"/>
    <property type="match status" value="1"/>
</dbReference>
<keyword evidence="11" id="KW-0349">Heme</keyword>
<evidence type="ECO:0000313" key="15">
    <source>
        <dbReference type="Proteomes" id="UP000621454"/>
    </source>
</evidence>